<evidence type="ECO:0000313" key="3">
    <source>
        <dbReference type="EMBL" id="SDZ36556.1"/>
    </source>
</evidence>
<keyword evidence="1" id="KW-0472">Membrane</keyword>
<dbReference type="Gene3D" id="3.90.420.10">
    <property type="entry name" value="Oxidoreductase, molybdopterin-binding domain"/>
    <property type="match status" value="1"/>
</dbReference>
<evidence type="ECO:0000256" key="1">
    <source>
        <dbReference type="SAM" id="Phobius"/>
    </source>
</evidence>
<dbReference type="SUPFAM" id="SSF81296">
    <property type="entry name" value="E set domains"/>
    <property type="match status" value="1"/>
</dbReference>
<dbReference type="STRING" id="418495.SAMN05216215_106421"/>
<keyword evidence="1" id="KW-0812">Transmembrane</keyword>
<dbReference type="Proteomes" id="UP000199529">
    <property type="component" value="Unassembled WGS sequence"/>
</dbReference>
<dbReference type="GO" id="GO:0008482">
    <property type="term" value="F:sulfite oxidase activity"/>
    <property type="evidence" value="ECO:0007669"/>
    <property type="project" value="TreeGrafter"/>
</dbReference>
<feature type="transmembrane region" description="Helical" evidence="1">
    <location>
        <begin position="167"/>
        <end position="188"/>
    </location>
</feature>
<dbReference type="AlphaFoldDB" id="A0A1H3SEX7"/>
<dbReference type="GO" id="GO:0043546">
    <property type="term" value="F:molybdopterin cofactor binding"/>
    <property type="evidence" value="ECO:0007669"/>
    <property type="project" value="TreeGrafter"/>
</dbReference>
<dbReference type="EMBL" id="FNOK01000064">
    <property type="protein sequence ID" value="SDZ36556.1"/>
    <property type="molecule type" value="Genomic_DNA"/>
</dbReference>
<reference evidence="4" key="1">
    <citation type="submission" date="2016-10" db="EMBL/GenBank/DDBJ databases">
        <authorList>
            <person name="Varghese N."/>
            <person name="Submissions S."/>
        </authorList>
    </citation>
    <scope>NUCLEOTIDE SEQUENCE [LARGE SCALE GENOMIC DNA]</scope>
    <source>
        <strain evidence="4">CGMCC 4.3530</strain>
    </source>
</reference>
<proteinExistence type="predicted"/>
<gene>
    <name evidence="3" type="ORF">SAMN05216215_106421</name>
</gene>
<sequence>MAARAASNGGMTSLPVSRPRAAAIGLLATAAALGAGHLVAGLAAVPSPFVSVGGALIDLTPEPLKELAIALFGTGDKLALQTGMALVIAVLAALAGLLSRRRWWPGAVLIGLFGLAGVAAAMSRPEGGVLAALTSAVVGVVGFRWLHRVAQPGAEAPGEVDTSRRKFLITSSLVVLGAGAAGIVGGILQRGADVISSRLAAAARIPKVPEPPIPPGADFVVSGTPTFLTPNRDFYRIDTALAVPQLRAEDWRLRLHGMVQRELELTYDELLQRRVEARPITLTCVSNEVGGPLISTATFVGVPVRDLLLEAGVRPGAQQLFTTSVDGYTAGTPLDVLLEPDRGALLAVGMNGEPLPTEHGFPVRMVVPGLYGYVSATKWLVDAEVTTFARQHYWERRGWARQAPIKTESRIDRPRAGATVPAGPVVLAGIAWAQHTGIDRVEVRADGGEWQPAELATDVSRDTWRMWRATLDLPPGDHVVECRATDRSGKPQTPEHRSVIPDGATGWHAVEFTCTAP</sequence>
<feature type="transmembrane region" description="Helical" evidence="1">
    <location>
        <begin position="21"/>
        <end position="45"/>
    </location>
</feature>
<evidence type="ECO:0000313" key="4">
    <source>
        <dbReference type="Proteomes" id="UP000199529"/>
    </source>
</evidence>
<dbReference type="GO" id="GO:0006790">
    <property type="term" value="P:sulfur compound metabolic process"/>
    <property type="evidence" value="ECO:0007669"/>
    <property type="project" value="TreeGrafter"/>
</dbReference>
<dbReference type="PANTHER" id="PTHR19372">
    <property type="entry name" value="SULFITE REDUCTASE"/>
    <property type="match status" value="1"/>
</dbReference>
<keyword evidence="4" id="KW-1185">Reference proteome</keyword>
<dbReference type="Gene3D" id="2.60.40.650">
    <property type="match status" value="1"/>
</dbReference>
<feature type="transmembrane region" description="Helical" evidence="1">
    <location>
        <begin position="103"/>
        <end position="122"/>
    </location>
</feature>
<keyword evidence="1" id="KW-1133">Transmembrane helix</keyword>
<feature type="transmembrane region" description="Helical" evidence="1">
    <location>
        <begin position="128"/>
        <end position="146"/>
    </location>
</feature>
<name>A0A1H3SEX7_9PSEU</name>
<dbReference type="SUPFAM" id="SSF56524">
    <property type="entry name" value="Oxidoreductase molybdopterin-binding domain"/>
    <property type="match status" value="1"/>
</dbReference>
<dbReference type="InterPro" id="IPR036374">
    <property type="entry name" value="OxRdtase_Mopterin-bd_sf"/>
</dbReference>
<protein>
    <submittedName>
        <fullName evidence="3">DMSO/TMAO reductase YedYZ, molybdopterin-dependent catalytic subunit</fullName>
    </submittedName>
</protein>
<dbReference type="PANTHER" id="PTHR19372:SF7">
    <property type="entry name" value="SULFITE OXIDASE, MITOCHONDRIAL"/>
    <property type="match status" value="1"/>
</dbReference>
<dbReference type="InterPro" id="IPR014756">
    <property type="entry name" value="Ig_E-set"/>
</dbReference>
<accession>A0A1H3SEX7</accession>
<organism evidence="3 4">
    <name type="scientific">Saccharopolyspora shandongensis</name>
    <dbReference type="NCBI Taxonomy" id="418495"/>
    <lineage>
        <taxon>Bacteria</taxon>
        <taxon>Bacillati</taxon>
        <taxon>Actinomycetota</taxon>
        <taxon>Actinomycetes</taxon>
        <taxon>Pseudonocardiales</taxon>
        <taxon>Pseudonocardiaceae</taxon>
        <taxon>Saccharopolyspora</taxon>
    </lineage>
</organism>
<feature type="transmembrane region" description="Helical" evidence="1">
    <location>
        <begin position="78"/>
        <end position="98"/>
    </location>
</feature>
<evidence type="ECO:0000259" key="2">
    <source>
        <dbReference type="Pfam" id="PF00174"/>
    </source>
</evidence>
<dbReference type="GO" id="GO:0020037">
    <property type="term" value="F:heme binding"/>
    <property type="evidence" value="ECO:0007669"/>
    <property type="project" value="TreeGrafter"/>
</dbReference>
<feature type="domain" description="Oxidoreductase molybdopterin-binding" evidence="2">
    <location>
        <begin position="241"/>
        <end position="394"/>
    </location>
</feature>
<dbReference type="InterPro" id="IPR000572">
    <property type="entry name" value="OxRdtase_Mopterin-bd_dom"/>
</dbReference>
<dbReference type="Pfam" id="PF00174">
    <property type="entry name" value="Oxidored_molyb"/>
    <property type="match status" value="1"/>
</dbReference>